<dbReference type="Pfam" id="PF00669">
    <property type="entry name" value="Flagellin_N"/>
    <property type="match status" value="1"/>
</dbReference>
<evidence type="ECO:0000256" key="1">
    <source>
        <dbReference type="ARBA" id="ARBA00004365"/>
    </source>
</evidence>
<name>A0ABW6KFQ3_9BACI</name>
<keyword evidence="6" id="KW-0966">Cell projection</keyword>
<dbReference type="NCBIfam" id="TIGR02550">
    <property type="entry name" value="flagell_flgL"/>
    <property type="match status" value="1"/>
</dbReference>
<reference evidence="6 7" key="1">
    <citation type="submission" date="2024-08" db="EMBL/GenBank/DDBJ databases">
        <title>Two novel Cytobacillus novel species.</title>
        <authorList>
            <person name="Liu G."/>
        </authorList>
    </citation>
    <scope>NUCLEOTIDE SEQUENCE [LARGE SCALE GENOMIC DNA]</scope>
    <source>
        <strain evidence="6 7">FJAT-54145</strain>
    </source>
</reference>
<dbReference type="InterPro" id="IPR001029">
    <property type="entry name" value="Flagellin_N"/>
</dbReference>
<dbReference type="EMBL" id="JBIACK010000006">
    <property type="protein sequence ID" value="MFE8701663.1"/>
    <property type="molecule type" value="Genomic_DNA"/>
</dbReference>
<evidence type="ECO:0000259" key="4">
    <source>
        <dbReference type="Pfam" id="PF00669"/>
    </source>
</evidence>
<proteinExistence type="inferred from homology"/>
<comment type="subcellular location">
    <subcellularLocation>
        <location evidence="1">Bacterial flagellum</location>
    </subcellularLocation>
</comment>
<dbReference type="PANTHER" id="PTHR42792">
    <property type="entry name" value="FLAGELLIN"/>
    <property type="match status" value="1"/>
</dbReference>
<dbReference type="InterPro" id="IPR046358">
    <property type="entry name" value="Flagellin_C"/>
</dbReference>
<evidence type="ECO:0000256" key="2">
    <source>
        <dbReference type="ARBA" id="ARBA00005709"/>
    </source>
</evidence>
<comment type="caution">
    <text evidence="6">The sequence shown here is derived from an EMBL/GenBank/DDBJ whole genome shotgun (WGS) entry which is preliminary data.</text>
</comment>
<dbReference type="Gene3D" id="1.20.1330.10">
    <property type="entry name" value="f41 fragment of flagellin, N-terminal domain"/>
    <property type="match status" value="1"/>
</dbReference>
<dbReference type="RefSeq" id="WP_389361632.1">
    <property type="nucleotide sequence ID" value="NZ_JBIACK010000006.1"/>
</dbReference>
<keyword evidence="7" id="KW-1185">Reference proteome</keyword>
<keyword evidence="6" id="KW-0282">Flagellum</keyword>
<dbReference type="Proteomes" id="UP001601059">
    <property type="component" value="Unassembled WGS sequence"/>
</dbReference>
<sequence>MRVTQNMLTRNNLNYISNNYVRYGELQDQLMSGKKITRPSQDPVIAMKGMRYRSQVVEVEQFKRNLNEVYNWMDNTDGALGETTSIFLRLKELTVQAANDTYNSDQRQSIAKEIKELEEHLQALANTKVNDKYIFNGTDINSKPVDISNIEKTVTDLGAGNPEEFIVTYQGKQFKYDTESTPGTFLFKNGNEQIEINATNGNVGYDSNISDTTPSTSLLQQDIIISAKNAISSNNQDFKVEVMKGVQMEVNIRPQNVFSAEMFKDISDLYKALENPDTKATDMTKFLDKIEDQLDKITSERSELGARLNRVELIENRIGQQEVTAKKTMSENEDIDMEKVIIELTTQESIHRAALAAGAKIIQPTLMDFLR</sequence>
<evidence type="ECO:0000313" key="7">
    <source>
        <dbReference type="Proteomes" id="UP001601059"/>
    </source>
</evidence>
<keyword evidence="6" id="KW-0969">Cilium</keyword>
<evidence type="ECO:0000259" key="5">
    <source>
        <dbReference type="Pfam" id="PF00700"/>
    </source>
</evidence>
<dbReference type="PANTHER" id="PTHR42792:SF1">
    <property type="entry name" value="FLAGELLAR HOOK-ASSOCIATED PROTEIN 3"/>
    <property type="match status" value="1"/>
</dbReference>
<dbReference type="InterPro" id="IPR013384">
    <property type="entry name" value="Flagell_FlgL"/>
</dbReference>
<organism evidence="6 7">
    <name type="scientific">Cytobacillus spartinae</name>
    <dbReference type="NCBI Taxonomy" id="3299023"/>
    <lineage>
        <taxon>Bacteria</taxon>
        <taxon>Bacillati</taxon>
        <taxon>Bacillota</taxon>
        <taxon>Bacilli</taxon>
        <taxon>Bacillales</taxon>
        <taxon>Bacillaceae</taxon>
        <taxon>Cytobacillus</taxon>
    </lineage>
</organism>
<keyword evidence="3" id="KW-0975">Bacterial flagellum</keyword>
<evidence type="ECO:0000313" key="6">
    <source>
        <dbReference type="EMBL" id="MFE8701663.1"/>
    </source>
</evidence>
<protein>
    <submittedName>
        <fullName evidence="6">Flagellar hook-associated protein FlgL</fullName>
    </submittedName>
</protein>
<feature type="domain" description="Flagellin C-terminal" evidence="5">
    <location>
        <begin position="287"/>
        <end position="364"/>
    </location>
</feature>
<evidence type="ECO:0000256" key="3">
    <source>
        <dbReference type="ARBA" id="ARBA00023143"/>
    </source>
</evidence>
<gene>
    <name evidence="6" type="primary">flgL</name>
    <name evidence="6" type="ORF">ACFYKX_13750</name>
</gene>
<feature type="domain" description="Flagellin N-terminal" evidence="4">
    <location>
        <begin position="4"/>
        <end position="138"/>
    </location>
</feature>
<comment type="similarity">
    <text evidence="2">Belongs to the bacterial flagellin family.</text>
</comment>
<dbReference type="SUPFAM" id="SSF64518">
    <property type="entry name" value="Phase 1 flagellin"/>
    <property type="match status" value="1"/>
</dbReference>
<dbReference type="Pfam" id="PF00700">
    <property type="entry name" value="Flagellin_C"/>
    <property type="match status" value="1"/>
</dbReference>
<accession>A0ABW6KFQ3</accession>
<dbReference type="InterPro" id="IPR001492">
    <property type="entry name" value="Flagellin"/>
</dbReference>